<gene>
    <name evidence="7" type="primary">LOC112283395</name>
</gene>
<organism evidence="7 8">
    <name type="scientific">Physcomitrium patens</name>
    <name type="common">Spreading-leaved earth moss</name>
    <name type="synonym">Physcomitrella patens</name>
    <dbReference type="NCBI Taxonomy" id="3218"/>
    <lineage>
        <taxon>Eukaryota</taxon>
        <taxon>Viridiplantae</taxon>
        <taxon>Streptophyta</taxon>
        <taxon>Embryophyta</taxon>
        <taxon>Bryophyta</taxon>
        <taxon>Bryophytina</taxon>
        <taxon>Bryopsida</taxon>
        <taxon>Funariidae</taxon>
        <taxon>Funariales</taxon>
        <taxon>Funariaceae</taxon>
        <taxon>Physcomitrium</taxon>
    </lineage>
</organism>
<evidence type="ECO:0000313" key="8">
    <source>
        <dbReference type="Proteomes" id="UP000006727"/>
    </source>
</evidence>
<dbReference type="PANTHER" id="PTHR33109">
    <property type="entry name" value="EPIDERMAL PATTERNING FACTOR-LIKE PROTEIN 4"/>
    <property type="match status" value="1"/>
</dbReference>
<dbReference type="Pfam" id="PF17181">
    <property type="entry name" value="EPF"/>
    <property type="match status" value="1"/>
</dbReference>
<feature type="signal peptide" evidence="6">
    <location>
        <begin position="1"/>
        <end position="28"/>
    </location>
</feature>
<evidence type="ECO:0000256" key="5">
    <source>
        <dbReference type="ARBA" id="ARBA00023157"/>
    </source>
</evidence>
<keyword evidence="4 6" id="KW-0732">Signal</keyword>
<evidence type="ECO:0000256" key="4">
    <source>
        <dbReference type="ARBA" id="ARBA00022729"/>
    </source>
</evidence>
<dbReference type="AlphaFoldDB" id="A0A7I4DXF1"/>
<dbReference type="GO" id="GO:0010374">
    <property type="term" value="P:stomatal complex development"/>
    <property type="evidence" value="ECO:0007669"/>
    <property type="project" value="InterPro"/>
</dbReference>
<dbReference type="EMBL" id="ABEU02000006">
    <property type="status" value="NOT_ANNOTATED_CDS"/>
    <property type="molecule type" value="Genomic_DNA"/>
</dbReference>
<dbReference type="Proteomes" id="UP000006727">
    <property type="component" value="Chromosome 6"/>
</dbReference>
<comment type="similarity">
    <text evidence="2">Belongs to the plant cysteine rich small secretory peptide family. Epidermal patterning factor subfamily.</text>
</comment>
<evidence type="ECO:0000256" key="1">
    <source>
        <dbReference type="ARBA" id="ARBA00004613"/>
    </source>
</evidence>
<evidence type="ECO:0000313" key="7">
    <source>
        <dbReference type="EnsemblPlants" id="Pp3c6_12270V3.2"/>
    </source>
</evidence>
<evidence type="ECO:0000256" key="2">
    <source>
        <dbReference type="ARBA" id="ARBA00008127"/>
    </source>
</evidence>
<dbReference type="FunCoup" id="A0A7I4DXF1">
    <property type="interactions" value="1"/>
</dbReference>
<dbReference type="InterPro" id="IPR039455">
    <property type="entry name" value="EPFL"/>
</dbReference>
<accession>A0A7I4DXF1</accession>
<comment type="subcellular location">
    <subcellularLocation>
        <location evidence="1">Secreted</location>
    </subcellularLocation>
</comment>
<protein>
    <recommendedName>
        <fullName evidence="9">Epidermal patterning factor-like protein</fullName>
    </recommendedName>
</protein>
<keyword evidence="5" id="KW-1015">Disulfide bond</keyword>
<dbReference type="Gramene" id="Pp3c6_12270V3.2">
    <property type="protein sequence ID" value="Pp3c6_12270V3.2"/>
    <property type="gene ID" value="Pp3c6_12270"/>
</dbReference>
<dbReference type="EnsemblPlants" id="Pp3c6_12270V3.2">
    <property type="protein sequence ID" value="Pp3c6_12270V3.2"/>
    <property type="gene ID" value="Pp3c6_12270"/>
</dbReference>
<evidence type="ECO:0000256" key="6">
    <source>
        <dbReference type="SAM" id="SignalP"/>
    </source>
</evidence>
<sequence>MIIEMLNRGIIVCWALLLLTALPKGIVGRHIPEQIMLKSLQCRVFFALISTTLPLALSTGPPARVSMQTPGVEAAAATAAGHLHMGGTLGHGTQSQEGSSPPHRKILLGVRKEVDRDDSIYGHRLLVGSSPPTCLGKCGACIPCNPIHVSIGSPHGALTQQEYYPEVWRCKCGNRLFMP</sequence>
<dbReference type="GO" id="GO:0005576">
    <property type="term" value="C:extracellular region"/>
    <property type="evidence" value="ECO:0007669"/>
    <property type="project" value="UniProtKB-SubCell"/>
</dbReference>
<name>A0A7I4DXF1_PHYPA</name>
<reference evidence="7" key="3">
    <citation type="submission" date="2020-12" db="UniProtKB">
        <authorList>
            <consortium name="EnsemblPlants"/>
        </authorList>
    </citation>
    <scope>IDENTIFICATION</scope>
</reference>
<dbReference type="InParanoid" id="A0A7I4DXF1"/>
<reference evidence="7 8" key="1">
    <citation type="journal article" date="2008" name="Science">
        <title>The Physcomitrella genome reveals evolutionary insights into the conquest of land by plants.</title>
        <authorList>
            <person name="Rensing S."/>
            <person name="Lang D."/>
            <person name="Zimmer A."/>
            <person name="Terry A."/>
            <person name="Salamov A."/>
            <person name="Shapiro H."/>
            <person name="Nishiyama T."/>
            <person name="Perroud P.-F."/>
            <person name="Lindquist E."/>
            <person name="Kamisugi Y."/>
            <person name="Tanahashi T."/>
            <person name="Sakakibara K."/>
            <person name="Fujita T."/>
            <person name="Oishi K."/>
            <person name="Shin-I T."/>
            <person name="Kuroki Y."/>
            <person name="Toyoda A."/>
            <person name="Suzuki Y."/>
            <person name="Hashimoto A."/>
            <person name="Yamaguchi K."/>
            <person name="Sugano A."/>
            <person name="Kohara Y."/>
            <person name="Fujiyama A."/>
            <person name="Anterola A."/>
            <person name="Aoki S."/>
            <person name="Ashton N."/>
            <person name="Barbazuk W.B."/>
            <person name="Barker E."/>
            <person name="Bennetzen J."/>
            <person name="Bezanilla M."/>
            <person name="Blankenship R."/>
            <person name="Cho S.H."/>
            <person name="Dutcher S."/>
            <person name="Estelle M."/>
            <person name="Fawcett J.A."/>
            <person name="Gundlach H."/>
            <person name="Hanada K."/>
            <person name="Heyl A."/>
            <person name="Hicks K.A."/>
            <person name="Hugh J."/>
            <person name="Lohr M."/>
            <person name="Mayer K."/>
            <person name="Melkozernov A."/>
            <person name="Murata T."/>
            <person name="Nelson D."/>
            <person name="Pils B."/>
            <person name="Prigge M."/>
            <person name="Reiss B."/>
            <person name="Renner T."/>
            <person name="Rombauts S."/>
            <person name="Rushton P."/>
            <person name="Sanderfoot A."/>
            <person name="Schween G."/>
            <person name="Shiu S.-H."/>
            <person name="Stueber K."/>
            <person name="Theodoulou F.L."/>
            <person name="Tu H."/>
            <person name="Van de Peer Y."/>
            <person name="Verrier P.J."/>
            <person name="Waters E."/>
            <person name="Wood A."/>
            <person name="Yang L."/>
            <person name="Cove D."/>
            <person name="Cuming A."/>
            <person name="Hasebe M."/>
            <person name="Lucas S."/>
            <person name="Mishler D.B."/>
            <person name="Reski R."/>
            <person name="Grigoriev I."/>
            <person name="Quatrano R.S."/>
            <person name="Boore J.L."/>
        </authorList>
    </citation>
    <scope>NUCLEOTIDE SEQUENCE [LARGE SCALE GENOMIC DNA]</scope>
    <source>
        <strain evidence="7 8">cv. Gransden 2004</strain>
    </source>
</reference>
<evidence type="ECO:0000256" key="3">
    <source>
        <dbReference type="ARBA" id="ARBA00022525"/>
    </source>
</evidence>
<dbReference type="PANTHER" id="PTHR33109:SF4">
    <property type="entry name" value="EPIDERMAL PATTERNING FACTOR-LIKE PROTEIN 6"/>
    <property type="match status" value="1"/>
</dbReference>
<reference evidence="7 8" key="2">
    <citation type="journal article" date="2018" name="Plant J.">
        <title>The Physcomitrella patens chromosome-scale assembly reveals moss genome structure and evolution.</title>
        <authorList>
            <person name="Lang D."/>
            <person name="Ullrich K.K."/>
            <person name="Murat F."/>
            <person name="Fuchs J."/>
            <person name="Jenkins J."/>
            <person name="Haas F.B."/>
            <person name="Piednoel M."/>
            <person name="Gundlach H."/>
            <person name="Van Bel M."/>
            <person name="Meyberg R."/>
            <person name="Vives C."/>
            <person name="Morata J."/>
            <person name="Symeonidi A."/>
            <person name="Hiss M."/>
            <person name="Muchero W."/>
            <person name="Kamisugi Y."/>
            <person name="Saleh O."/>
            <person name="Blanc G."/>
            <person name="Decker E.L."/>
            <person name="van Gessel N."/>
            <person name="Grimwood J."/>
            <person name="Hayes R.D."/>
            <person name="Graham S.W."/>
            <person name="Gunter L.E."/>
            <person name="McDaniel S.F."/>
            <person name="Hoernstein S.N.W."/>
            <person name="Larsson A."/>
            <person name="Li F.W."/>
            <person name="Perroud P.F."/>
            <person name="Phillips J."/>
            <person name="Ranjan P."/>
            <person name="Rokshar D.S."/>
            <person name="Rothfels C.J."/>
            <person name="Schneider L."/>
            <person name="Shu S."/>
            <person name="Stevenson D.W."/>
            <person name="Thummler F."/>
            <person name="Tillich M."/>
            <person name="Villarreal Aguilar J.C."/>
            <person name="Widiez T."/>
            <person name="Wong G.K."/>
            <person name="Wymore A."/>
            <person name="Zhang Y."/>
            <person name="Zimmer A.D."/>
            <person name="Quatrano R.S."/>
            <person name="Mayer K.F.X."/>
            <person name="Goodstein D."/>
            <person name="Casacuberta J.M."/>
            <person name="Vandepoele K."/>
            <person name="Reski R."/>
            <person name="Cuming A.C."/>
            <person name="Tuskan G.A."/>
            <person name="Maumus F."/>
            <person name="Salse J."/>
            <person name="Schmutz J."/>
            <person name="Rensing S.A."/>
        </authorList>
    </citation>
    <scope>NUCLEOTIDE SEQUENCE [LARGE SCALE GENOMIC DNA]</scope>
    <source>
        <strain evidence="7 8">cv. Gransden 2004</strain>
    </source>
</reference>
<keyword evidence="8" id="KW-1185">Reference proteome</keyword>
<feature type="chain" id="PRO_5029661878" description="Epidermal patterning factor-like protein" evidence="6">
    <location>
        <begin position="29"/>
        <end position="179"/>
    </location>
</feature>
<evidence type="ECO:0008006" key="9">
    <source>
        <dbReference type="Google" id="ProtNLM"/>
    </source>
</evidence>
<proteinExistence type="inferred from homology"/>
<keyword evidence="3" id="KW-0964">Secreted</keyword>